<sequence length="275" mass="29761">MLARRDHDLGCSLRCTLLDCRRAYKANRAVVASERRRVAAHVRDQASEGRLVRPLASRPKPVSNLAAIIARCSEGTDRMALRSRCAAPRIRLPKQKQGRETPSRDRGSRRRRKSNTWTPSREDDLIRDRKESGSHPPERASLLGVGQGPPGAQRRAPASSKPPNLSFSAAGAGRRSRNAAEFKVAARWAKAATHPPNGSSLAAREPEAPAPGALLSSPRRCYRSWAGALQTASSFRVGCLRPHASPLLAAATLAEPHGLPTVLSSPQHHRPPPTG</sequence>
<keyword evidence="2" id="KW-1185">Reference proteome</keyword>
<evidence type="ECO:0000313" key="1">
    <source>
        <dbReference type="EMBL" id="KAH6944488.1"/>
    </source>
</evidence>
<accession>A0ACB7TBP7</accession>
<protein>
    <submittedName>
        <fullName evidence="1">Uncharacterized protein</fullName>
    </submittedName>
</protein>
<proteinExistence type="predicted"/>
<comment type="caution">
    <text evidence="1">The sequence shown here is derived from an EMBL/GenBank/DDBJ whole genome shotgun (WGS) entry which is preliminary data.</text>
</comment>
<dbReference type="EMBL" id="CM023481">
    <property type="protein sequence ID" value="KAH6944488.1"/>
    <property type="molecule type" value="Genomic_DNA"/>
</dbReference>
<organism evidence="1 2">
    <name type="scientific">Hyalomma asiaticum</name>
    <name type="common">Tick</name>
    <dbReference type="NCBI Taxonomy" id="266040"/>
    <lineage>
        <taxon>Eukaryota</taxon>
        <taxon>Metazoa</taxon>
        <taxon>Ecdysozoa</taxon>
        <taxon>Arthropoda</taxon>
        <taxon>Chelicerata</taxon>
        <taxon>Arachnida</taxon>
        <taxon>Acari</taxon>
        <taxon>Parasitiformes</taxon>
        <taxon>Ixodida</taxon>
        <taxon>Ixodoidea</taxon>
        <taxon>Ixodidae</taxon>
        <taxon>Hyalomminae</taxon>
        <taxon>Hyalomma</taxon>
    </lineage>
</organism>
<gene>
    <name evidence="1" type="ORF">HPB50_003372</name>
</gene>
<reference evidence="1" key="1">
    <citation type="submission" date="2020-05" db="EMBL/GenBank/DDBJ databases">
        <title>Large-scale comparative analyses of tick genomes elucidate their genetic diversity and vector capacities.</title>
        <authorList>
            <person name="Jia N."/>
            <person name="Wang J."/>
            <person name="Shi W."/>
            <person name="Du L."/>
            <person name="Sun Y."/>
            <person name="Zhan W."/>
            <person name="Jiang J."/>
            <person name="Wang Q."/>
            <person name="Zhang B."/>
            <person name="Ji P."/>
            <person name="Sakyi L.B."/>
            <person name="Cui X."/>
            <person name="Yuan T."/>
            <person name="Jiang B."/>
            <person name="Yang W."/>
            <person name="Lam T.T.-Y."/>
            <person name="Chang Q."/>
            <person name="Ding S."/>
            <person name="Wang X."/>
            <person name="Zhu J."/>
            <person name="Ruan X."/>
            <person name="Zhao L."/>
            <person name="Wei J."/>
            <person name="Que T."/>
            <person name="Du C."/>
            <person name="Cheng J."/>
            <person name="Dai P."/>
            <person name="Han X."/>
            <person name="Huang E."/>
            <person name="Gao Y."/>
            <person name="Liu J."/>
            <person name="Shao H."/>
            <person name="Ye R."/>
            <person name="Li L."/>
            <person name="Wei W."/>
            <person name="Wang X."/>
            <person name="Wang C."/>
            <person name="Yang T."/>
            <person name="Huo Q."/>
            <person name="Li W."/>
            <person name="Guo W."/>
            <person name="Chen H."/>
            <person name="Zhou L."/>
            <person name="Ni X."/>
            <person name="Tian J."/>
            <person name="Zhou Y."/>
            <person name="Sheng Y."/>
            <person name="Liu T."/>
            <person name="Pan Y."/>
            <person name="Xia L."/>
            <person name="Li J."/>
            <person name="Zhao F."/>
            <person name="Cao W."/>
        </authorList>
    </citation>
    <scope>NUCLEOTIDE SEQUENCE</scope>
    <source>
        <strain evidence="1">Hyas-2018</strain>
    </source>
</reference>
<evidence type="ECO:0000313" key="2">
    <source>
        <dbReference type="Proteomes" id="UP000821845"/>
    </source>
</evidence>
<name>A0ACB7TBP7_HYAAI</name>
<dbReference type="Proteomes" id="UP000821845">
    <property type="component" value="Chromosome 1"/>
</dbReference>